<proteinExistence type="predicted"/>
<dbReference type="RefSeq" id="WP_381079011.1">
    <property type="nucleotide sequence ID" value="NZ_JBHUDX010000012.1"/>
</dbReference>
<keyword evidence="6" id="KW-1185">Reference proteome</keyword>
<evidence type="ECO:0000313" key="5">
    <source>
        <dbReference type="EMBL" id="MFD1657646.1"/>
    </source>
</evidence>
<evidence type="ECO:0000256" key="1">
    <source>
        <dbReference type="ARBA" id="ARBA00023015"/>
    </source>
</evidence>
<evidence type="ECO:0000256" key="4">
    <source>
        <dbReference type="SAM" id="Phobius"/>
    </source>
</evidence>
<keyword evidence="4" id="KW-0812">Transmembrane</keyword>
<sequence>MTSTTDAAGHPEVEELSDLSEGLLPPSRTTDVRRHLDGCVLCADVYESLEEIRGLLGTLPGPSRMPGDVAGRIEAALAAEALLDATAPLDVPSSESSVAHVSRETSLSSPTGRSPGHARAGTGPGRGKRGRRSVRRTVTLGIVFTAAALGLGTLLVQTLSDDPGKASQTAAQQQTDAAHTYSEGTLQSQVATLLATGTSRGRTDSAKPWGVASDDGTRSSTGMEPNKTLEGTTISVPRCIEQSLSNTTVLAVDEGVYHGTAVYLVVTPDASDPTKVTARIVDAACVKHATSPGKVLLTRSYARS</sequence>
<protein>
    <submittedName>
        <fullName evidence="5">Anti-sigma factor family protein</fullName>
    </submittedName>
</protein>
<feature type="transmembrane region" description="Helical" evidence="4">
    <location>
        <begin position="138"/>
        <end position="159"/>
    </location>
</feature>
<feature type="compositionally biased region" description="Polar residues" evidence="3">
    <location>
        <begin position="218"/>
        <end position="229"/>
    </location>
</feature>
<feature type="compositionally biased region" description="Polar residues" evidence="3">
    <location>
        <begin position="93"/>
        <end position="112"/>
    </location>
</feature>
<feature type="region of interest" description="Disordered" evidence="3">
    <location>
        <begin position="161"/>
        <end position="183"/>
    </location>
</feature>
<keyword evidence="4" id="KW-0472">Membrane</keyword>
<dbReference type="Proteomes" id="UP001597261">
    <property type="component" value="Unassembled WGS sequence"/>
</dbReference>
<keyword evidence="1" id="KW-0805">Transcription regulation</keyword>
<feature type="region of interest" description="Disordered" evidence="3">
    <location>
        <begin position="90"/>
        <end position="134"/>
    </location>
</feature>
<organism evidence="5 6">
    <name type="scientific">Streptomyces caeni</name>
    <dbReference type="NCBI Taxonomy" id="2307231"/>
    <lineage>
        <taxon>Bacteria</taxon>
        <taxon>Bacillati</taxon>
        <taxon>Actinomycetota</taxon>
        <taxon>Actinomycetes</taxon>
        <taxon>Kitasatosporales</taxon>
        <taxon>Streptomycetaceae</taxon>
        <taxon>Streptomyces</taxon>
    </lineage>
</organism>
<dbReference type="InterPro" id="IPR041916">
    <property type="entry name" value="Anti_sigma_zinc_sf"/>
</dbReference>
<evidence type="ECO:0000256" key="2">
    <source>
        <dbReference type="ARBA" id="ARBA00023163"/>
    </source>
</evidence>
<dbReference type="Gene3D" id="1.10.10.1320">
    <property type="entry name" value="Anti-sigma factor, zinc-finger domain"/>
    <property type="match status" value="1"/>
</dbReference>
<name>A0ABW4IL21_9ACTN</name>
<comment type="caution">
    <text evidence="5">The sequence shown here is derived from an EMBL/GenBank/DDBJ whole genome shotgun (WGS) entry which is preliminary data.</text>
</comment>
<feature type="region of interest" description="Disordered" evidence="3">
    <location>
        <begin position="1"/>
        <end position="25"/>
    </location>
</feature>
<accession>A0ABW4IL21</accession>
<keyword evidence="2" id="KW-0804">Transcription</keyword>
<gene>
    <name evidence="5" type="ORF">ACFSL4_05265</name>
</gene>
<dbReference type="EMBL" id="JBHUDX010000012">
    <property type="protein sequence ID" value="MFD1657646.1"/>
    <property type="molecule type" value="Genomic_DNA"/>
</dbReference>
<reference evidence="6" key="1">
    <citation type="journal article" date="2019" name="Int. J. Syst. Evol. Microbiol.">
        <title>The Global Catalogue of Microorganisms (GCM) 10K type strain sequencing project: providing services to taxonomists for standard genome sequencing and annotation.</title>
        <authorList>
            <consortium name="The Broad Institute Genomics Platform"/>
            <consortium name="The Broad Institute Genome Sequencing Center for Infectious Disease"/>
            <person name="Wu L."/>
            <person name="Ma J."/>
        </authorList>
    </citation>
    <scope>NUCLEOTIDE SEQUENCE [LARGE SCALE GENOMIC DNA]</scope>
    <source>
        <strain evidence="6">CGMCC 1.12470</strain>
    </source>
</reference>
<evidence type="ECO:0000313" key="6">
    <source>
        <dbReference type="Proteomes" id="UP001597261"/>
    </source>
</evidence>
<feature type="compositionally biased region" description="Low complexity" evidence="3">
    <location>
        <begin position="168"/>
        <end position="178"/>
    </location>
</feature>
<feature type="region of interest" description="Disordered" evidence="3">
    <location>
        <begin position="197"/>
        <end position="229"/>
    </location>
</feature>
<keyword evidence="4" id="KW-1133">Transmembrane helix</keyword>
<evidence type="ECO:0000256" key="3">
    <source>
        <dbReference type="SAM" id="MobiDB-lite"/>
    </source>
</evidence>